<dbReference type="InterPro" id="IPR013740">
    <property type="entry name" value="Redoxin"/>
</dbReference>
<dbReference type="GO" id="GO:0017004">
    <property type="term" value="P:cytochrome complex assembly"/>
    <property type="evidence" value="ECO:0007669"/>
    <property type="project" value="UniProtKB-KW"/>
</dbReference>
<evidence type="ECO:0000313" key="4">
    <source>
        <dbReference type="EMBL" id="QLH78995.1"/>
    </source>
</evidence>
<protein>
    <submittedName>
        <fullName evidence="4">TlpA family protein disulfide reductase</fullName>
    </submittedName>
</protein>
<dbReference type="KEGG" id="hrr:HZS55_17590"/>
<evidence type="ECO:0000256" key="1">
    <source>
        <dbReference type="ARBA" id="ARBA00004196"/>
    </source>
</evidence>
<reference evidence="4 5" key="1">
    <citation type="submission" date="2020-07" db="EMBL/GenBank/DDBJ databases">
        <title>Halosimplex pelagicum sp. nov. and Halosimplex rubrum sp. nov., isolated from salted brown alga Laminaria, and emended description of the genus Halosimplex.</title>
        <authorList>
            <person name="Cui H."/>
        </authorList>
    </citation>
    <scope>NUCLEOTIDE SEQUENCE [LARGE SCALE GENOMIC DNA]</scope>
    <source>
        <strain evidence="4 5">R27</strain>
    </source>
</reference>
<dbReference type="OrthoDB" id="115386at2157"/>
<dbReference type="PROSITE" id="PS51352">
    <property type="entry name" value="THIOREDOXIN_2"/>
    <property type="match status" value="1"/>
</dbReference>
<dbReference type="RefSeq" id="WP_179908872.1">
    <property type="nucleotide sequence ID" value="NZ_CP058910.1"/>
</dbReference>
<dbReference type="InterPro" id="IPR050553">
    <property type="entry name" value="Thioredoxin_ResA/DsbE_sf"/>
</dbReference>
<accession>A0A7D5T8C6</accession>
<keyword evidence="5" id="KW-1185">Reference proteome</keyword>
<dbReference type="EMBL" id="CP058910">
    <property type="protein sequence ID" value="QLH78995.1"/>
    <property type="molecule type" value="Genomic_DNA"/>
</dbReference>
<dbReference type="SUPFAM" id="SSF52833">
    <property type="entry name" value="Thioredoxin-like"/>
    <property type="match status" value="1"/>
</dbReference>
<evidence type="ECO:0000313" key="5">
    <source>
        <dbReference type="Proteomes" id="UP000509667"/>
    </source>
</evidence>
<organism evidence="4 5">
    <name type="scientific">Halosimplex rubrum</name>
    <dbReference type="NCBI Taxonomy" id="869889"/>
    <lineage>
        <taxon>Archaea</taxon>
        <taxon>Methanobacteriati</taxon>
        <taxon>Methanobacteriota</taxon>
        <taxon>Stenosarchaea group</taxon>
        <taxon>Halobacteria</taxon>
        <taxon>Halobacteriales</taxon>
        <taxon>Haloarculaceae</taxon>
        <taxon>Halosimplex</taxon>
    </lineage>
</organism>
<dbReference type="CDD" id="cd02966">
    <property type="entry name" value="TlpA_like_family"/>
    <property type="match status" value="1"/>
</dbReference>
<gene>
    <name evidence="4" type="ORF">HZS55_17590</name>
</gene>
<dbReference type="PANTHER" id="PTHR42852:SF17">
    <property type="entry name" value="THIOREDOXIN-LIKE PROTEIN HI_1115"/>
    <property type="match status" value="1"/>
</dbReference>
<dbReference type="PROSITE" id="PS00194">
    <property type="entry name" value="THIOREDOXIN_1"/>
    <property type="match status" value="1"/>
</dbReference>
<dbReference type="InterPro" id="IPR017937">
    <property type="entry name" value="Thioredoxin_CS"/>
</dbReference>
<evidence type="ECO:0000259" key="3">
    <source>
        <dbReference type="PROSITE" id="PS51352"/>
    </source>
</evidence>
<name>A0A7D5T8C6_9EURY</name>
<dbReference type="AlphaFoldDB" id="A0A7D5T8C6"/>
<comment type="subcellular location">
    <subcellularLocation>
        <location evidence="1">Cell envelope</location>
    </subcellularLocation>
</comment>
<dbReference type="InterPro" id="IPR036249">
    <property type="entry name" value="Thioredoxin-like_sf"/>
</dbReference>
<dbReference type="PANTHER" id="PTHR42852">
    <property type="entry name" value="THIOL:DISULFIDE INTERCHANGE PROTEIN DSBE"/>
    <property type="match status" value="1"/>
</dbReference>
<dbReference type="GO" id="GO:0016491">
    <property type="term" value="F:oxidoreductase activity"/>
    <property type="evidence" value="ECO:0007669"/>
    <property type="project" value="InterPro"/>
</dbReference>
<keyword evidence="2" id="KW-0201">Cytochrome c-type biogenesis</keyword>
<dbReference type="GeneID" id="56079715"/>
<dbReference type="InterPro" id="IPR013766">
    <property type="entry name" value="Thioredoxin_domain"/>
</dbReference>
<proteinExistence type="predicted"/>
<dbReference type="Gene3D" id="3.40.30.10">
    <property type="entry name" value="Glutaredoxin"/>
    <property type="match status" value="1"/>
</dbReference>
<sequence length="175" mass="18387">MNRRRALAAIAGAGLTGGSALILQSDAPFADSDGFPVRVEGIDAPGSEDGPLRVPRPDRPTLVDCFATWCAPCDRQMEVLTALYPEFEGAIAFASVTSERVGGGLAEADIADWWARRDGDWPVAVDPESSVMSAVGADGLPYLALVDADGAVQWRHSGLASGERLRSAFEAVLEG</sequence>
<dbReference type="Pfam" id="PF08534">
    <property type="entry name" value="Redoxin"/>
    <property type="match status" value="1"/>
</dbReference>
<evidence type="ECO:0000256" key="2">
    <source>
        <dbReference type="ARBA" id="ARBA00022748"/>
    </source>
</evidence>
<feature type="domain" description="Thioredoxin" evidence="3">
    <location>
        <begin position="18"/>
        <end position="174"/>
    </location>
</feature>
<dbReference type="Proteomes" id="UP000509667">
    <property type="component" value="Chromosome"/>
</dbReference>